<comment type="caution">
    <text evidence="1">The sequence shown here is derived from an EMBL/GenBank/DDBJ whole genome shotgun (WGS) entry which is preliminary data.</text>
</comment>
<name>A0A559JR28_9BACL</name>
<gene>
    <name evidence="1" type="ORF">FPZ45_07850</name>
</gene>
<reference evidence="1 2" key="1">
    <citation type="submission" date="2019-07" db="EMBL/GenBank/DDBJ databases">
        <authorList>
            <person name="Kim J."/>
        </authorList>
    </citation>
    <scope>NUCLEOTIDE SEQUENCE [LARGE SCALE GENOMIC DNA]</scope>
    <source>
        <strain evidence="1 2">G13</strain>
    </source>
</reference>
<dbReference type="Proteomes" id="UP000316330">
    <property type="component" value="Unassembled WGS sequence"/>
</dbReference>
<accession>A0A559JR28</accession>
<keyword evidence="2" id="KW-1185">Reference proteome</keyword>
<sequence length="91" mass="10371">MKVHIISAKMTHDEETGYVGQIQFEVEQHKQPYEVTIQSDNGRNNWSYALNFGSQSGSEEEIQAVDERLEEDDAFFEQFVIAANNSLKASD</sequence>
<evidence type="ECO:0000313" key="2">
    <source>
        <dbReference type="Proteomes" id="UP000316330"/>
    </source>
</evidence>
<evidence type="ECO:0000313" key="1">
    <source>
        <dbReference type="EMBL" id="TVY02334.1"/>
    </source>
</evidence>
<organism evidence="1 2">
    <name type="scientific">Cohnella terricola</name>
    <dbReference type="NCBI Taxonomy" id="1289167"/>
    <lineage>
        <taxon>Bacteria</taxon>
        <taxon>Bacillati</taxon>
        <taxon>Bacillota</taxon>
        <taxon>Bacilli</taxon>
        <taxon>Bacillales</taxon>
        <taxon>Paenibacillaceae</taxon>
        <taxon>Cohnella</taxon>
    </lineage>
</organism>
<protein>
    <submittedName>
        <fullName evidence="1">Uncharacterized protein</fullName>
    </submittedName>
</protein>
<dbReference type="AlphaFoldDB" id="A0A559JR28"/>
<dbReference type="OrthoDB" id="2665115at2"/>
<dbReference type="RefSeq" id="WP_144700038.1">
    <property type="nucleotide sequence ID" value="NZ_VNJJ01000003.1"/>
</dbReference>
<dbReference type="EMBL" id="VNJJ01000003">
    <property type="protein sequence ID" value="TVY02334.1"/>
    <property type="molecule type" value="Genomic_DNA"/>
</dbReference>
<proteinExistence type="predicted"/>